<accession>A0A0C2MPH9</accession>
<gene>
    <name evidence="7" type="ORF">RF11_04221</name>
</gene>
<evidence type="ECO:0000256" key="3">
    <source>
        <dbReference type="ARBA" id="ARBA00022552"/>
    </source>
</evidence>
<protein>
    <submittedName>
        <fullName evidence="7">Ribosome biogenesis protein TSR3</fullName>
    </submittedName>
</protein>
<organism evidence="7 8">
    <name type="scientific">Thelohanellus kitauei</name>
    <name type="common">Myxosporean</name>
    <dbReference type="NCBI Taxonomy" id="669202"/>
    <lineage>
        <taxon>Eukaryota</taxon>
        <taxon>Metazoa</taxon>
        <taxon>Cnidaria</taxon>
        <taxon>Myxozoa</taxon>
        <taxon>Myxosporea</taxon>
        <taxon>Bivalvulida</taxon>
        <taxon>Platysporina</taxon>
        <taxon>Myxobolidae</taxon>
        <taxon>Thelohanellus</taxon>
    </lineage>
</organism>
<evidence type="ECO:0000259" key="6">
    <source>
        <dbReference type="Pfam" id="PF04034"/>
    </source>
</evidence>
<keyword evidence="4" id="KW-0808">Transferase</keyword>
<dbReference type="Pfam" id="PF04034">
    <property type="entry name" value="Ribo_biogen_C"/>
    <property type="match status" value="1"/>
</dbReference>
<dbReference type="InterPro" id="IPR022968">
    <property type="entry name" value="Tsr3-like"/>
</dbReference>
<dbReference type="EMBL" id="JWZT01002592">
    <property type="protein sequence ID" value="KII69106.1"/>
    <property type="molecule type" value="Genomic_DNA"/>
</dbReference>
<dbReference type="PANTHER" id="PTHR20426">
    <property type="entry name" value="RIBOSOME BIOGENESIS PROTEIN TSR3 HOMOLOG"/>
    <property type="match status" value="1"/>
</dbReference>
<keyword evidence="8" id="KW-1185">Reference proteome</keyword>
<keyword evidence="5" id="KW-0949">S-adenosyl-L-methionine</keyword>
<evidence type="ECO:0000256" key="1">
    <source>
        <dbReference type="ARBA" id="ARBA00022490"/>
    </source>
</evidence>
<dbReference type="PANTHER" id="PTHR20426:SF0">
    <property type="entry name" value="18S RRNA AMINOCARBOXYPROPYLTRANSFERASE"/>
    <property type="match status" value="1"/>
</dbReference>
<proteinExistence type="predicted"/>
<evidence type="ECO:0000256" key="5">
    <source>
        <dbReference type="ARBA" id="ARBA00022691"/>
    </source>
</evidence>
<keyword evidence="1" id="KW-0963">Cytoplasm</keyword>
<dbReference type="AlphaFoldDB" id="A0A0C2MPH9"/>
<dbReference type="GO" id="GO:0030490">
    <property type="term" value="P:maturation of SSU-rRNA"/>
    <property type="evidence" value="ECO:0007669"/>
    <property type="project" value="TreeGrafter"/>
</dbReference>
<dbReference type="OrthoDB" id="10262062at2759"/>
<keyword evidence="2" id="KW-0690">Ribosome biogenesis</keyword>
<evidence type="ECO:0000313" key="7">
    <source>
        <dbReference type="EMBL" id="KII69106.1"/>
    </source>
</evidence>
<dbReference type="GO" id="GO:0106388">
    <property type="term" value="F:rRNA small subunit aminocarboxypropyltransferase activity"/>
    <property type="evidence" value="ECO:0007669"/>
    <property type="project" value="InterPro"/>
</dbReference>
<feature type="domain" description="16S/18S rRNA aminocarboxypropyltransferase Tsr3 C-terminal" evidence="6">
    <location>
        <begin position="59"/>
        <end position="167"/>
    </location>
</feature>
<sequence>MSSVGDNELGSEYESTSPELTIGVKLYMWVRRSCDFRTLNNATQRNALDKKRPVKFSGVVLTPAARTDLDGYLSPADKEIIISNGLAVVECSWARVNEIPLQYHMGKHPRLLPYLVAANPVNYGRPNKLSCAEALAAALFIVGLEQDAVALLSIFDWSDEFFRINKYLNL</sequence>
<reference evidence="7 8" key="1">
    <citation type="journal article" date="2014" name="Genome Biol. Evol.">
        <title>The genome of the myxosporean Thelohanellus kitauei shows adaptations to nutrient acquisition within its fish host.</title>
        <authorList>
            <person name="Yang Y."/>
            <person name="Xiong J."/>
            <person name="Zhou Z."/>
            <person name="Huo F."/>
            <person name="Miao W."/>
            <person name="Ran C."/>
            <person name="Liu Y."/>
            <person name="Zhang J."/>
            <person name="Feng J."/>
            <person name="Wang M."/>
            <person name="Wang M."/>
            <person name="Wang L."/>
            <person name="Yao B."/>
        </authorList>
    </citation>
    <scope>NUCLEOTIDE SEQUENCE [LARGE SCALE GENOMIC DNA]</scope>
    <source>
        <strain evidence="7">Wuqing</strain>
    </source>
</reference>
<comment type="caution">
    <text evidence="7">The sequence shown here is derived from an EMBL/GenBank/DDBJ whole genome shotgun (WGS) entry which is preliminary data.</text>
</comment>
<name>A0A0C2MPH9_THEKT</name>
<evidence type="ECO:0000256" key="2">
    <source>
        <dbReference type="ARBA" id="ARBA00022517"/>
    </source>
</evidence>
<dbReference type="Proteomes" id="UP000031668">
    <property type="component" value="Unassembled WGS sequence"/>
</dbReference>
<evidence type="ECO:0000313" key="8">
    <source>
        <dbReference type="Proteomes" id="UP000031668"/>
    </source>
</evidence>
<evidence type="ECO:0000256" key="4">
    <source>
        <dbReference type="ARBA" id="ARBA00022679"/>
    </source>
</evidence>
<keyword evidence="3" id="KW-0698">rRNA processing</keyword>
<dbReference type="InterPro" id="IPR007177">
    <property type="entry name" value="Tsr3_C"/>
</dbReference>